<proteinExistence type="predicted"/>
<dbReference type="AlphaFoldDB" id="A0A7W6A5E8"/>
<feature type="chain" id="PRO_5030593948" evidence="1">
    <location>
        <begin position="31"/>
        <end position="196"/>
    </location>
</feature>
<reference evidence="2 3" key="1">
    <citation type="submission" date="2020-08" db="EMBL/GenBank/DDBJ databases">
        <title>Genomic Encyclopedia of Type Strains, Phase IV (KMG-IV): sequencing the most valuable type-strain genomes for metagenomic binning, comparative biology and taxonomic classification.</title>
        <authorList>
            <person name="Goeker M."/>
        </authorList>
    </citation>
    <scope>NUCLEOTIDE SEQUENCE [LARGE SCALE GENOMIC DNA]</scope>
    <source>
        <strain evidence="2 3">DSM 14878</strain>
    </source>
</reference>
<keyword evidence="2" id="KW-0167">Capsid protein</keyword>
<evidence type="ECO:0000313" key="2">
    <source>
        <dbReference type="EMBL" id="MBB3871028.1"/>
    </source>
</evidence>
<dbReference type="EMBL" id="JACIDA010000001">
    <property type="protein sequence ID" value="MBB3871028.1"/>
    <property type="molecule type" value="Genomic_DNA"/>
</dbReference>
<organism evidence="2 3">
    <name type="scientific">Brevundimonas mediterranea</name>
    <dbReference type="NCBI Taxonomy" id="74329"/>
    <lineage>
        <taxon>Bacteria</taxon>
        <taxon>Pseudomonadati</taxon>
        <taxon>Pseudomonadota</taxon>
        <taxon>Alphaproteobacteria</taxon>
        <taxon>Caulobacterales</taxon>
        <taxon>Caulobacteraceae</taxon>
        <taxon>Brevundimonas</taxon>
    </lineage>
</organism>
<name>A0A7W6A5E8_9CAUL</name>
<keyword evidence="1" id="KW-0732">Signal</keyword>
<keyword evidence="2" id="KW-0946">Virion</keyword>
<protein>
    <submittedName>
        <fullName evidence="2">Spore coat protein U-like protein</fullName>
    </submittedName>
</protein>
<sequence length="196" mass="19840">MRRRARHPAGGAALGLAILAVLGSAAPVVAQDAGVDITVSAVIPGRCGFSRVAPTPLRGATPDLETAQTFSVSLPLDCNTPFAVGVRGEKGRLVNTTGAPDGSGYAFDKTYGVRLTLETSEGDVRSGRCLSDQIVAGGNCDFASDQPGRGLGSGSGIAAPGGVTLTIDWPDQSTLNQRLAAGDYSDTITLVVGARA</sequence>
<feature type="signal peptide" evidence="1">
    <location>
        <begin position="1"/>
        <end position="30"/>
    </location>
</feature>
<comment type="caution">
    <text evidence="2">The sequence shown here is derived from an EMBL/GenBank/DDBJ whole genome shotgun (WGS) entry which is preliminary data.</text>
</comment>
<dbReference type="RefSeq" id="WP_183195285.1">
    <property type="nucleotide sequence ID" value="NZ_JACIDA010000001.1"/>
</dbReference>
<evidence type="ECO:0000313" key="3">
    <source>
        <dbReference type="Proteomes" id="UP000532936"/>
    </source>
</evidence>
<gene>
    <name evidence="2" type="ORF">GGR11_000542</name>
</gene>
<accession>A0A7W6A5E8</accession>
<evidence type="ECO:0000256" key="1">
    <source>
        <dbReference type="SAM" id="SignalP"/>
    </source>
</evidence>
<dbReference type="Proteomes" id="UP000532936">
    <property type="component" value="Unassembled WGS sequence"/>
</dbReference>